<evidence type="ECO:0008006" key="2">
    <source>
        <dbReference type="Google" id="ProtNLM"/>
    </source>
</evidence>
<dbReference type="AlphaFoldDB" id="A0A7C5Y613"/>
<evidence type="ECO:0000313" key="1">
    <source>
        <dbReference type="EMBL" id="HHR33968.1"/>
    </source>
</evidence>
<accession>A0A7C5Y613</accession>
<gene>
    <name evidence="1" type="ORF">ENM46_03370</name>
</gene>
<organism evidence="1">
    <name type="scientific">Fervidobacterium nodosum</name>
    <dbReference type="NCBI Taxonomy" id="2424"/>
    <lineage>
        <taxon>Bacteria</taxon>
        <taxon>Thermotogati</taxon>
        <taxon>Thermotogota</taxon>
        <taxon>Thermotogae</taxon>
        <taxon>Thermotogales</taxon>
        <taxon>Fervidobacteriaceae</taxon>
        <taxon>Fervidobacterium</taxon>
    </lineage>
</organism>
<reference evidence="1" key="1">
    <citation type="journal article" date="2020" name="mSystems">
        <title>Genome- and Community-Level Interaction Insights into Carbon Utilization and Element Cycling Functions of Hydrothermarchaeota in Hydrothermal Sediment.</title>
        <authorList>
            <person name="Zhou Z."/>
            <person name="Liu Y."/>
            <person name="Xu W."/>
            <person name="Pan J."/>
            <person name="Luo Z.H."/>
            <person name="Li M."/>
        </authorList>
    </citation>
    <scope>NUCLEOTIDE SEQUENCE [LARGE SCALE GENOMIC DNA]</scope>
    <source>
        <strain evidence="1">SpSt-1088</strain>
    </source>
</reference>
<comment type="caution">
    <text evidence="1">The sequence shown here is derived from an EMBL/GenBank/DDBJ whole genome shotgun (WGS) entry which is preliminary data.</text>
</comment>
<proteinExistence type="predicted"/>
<name>A0A7C5Y613_9BACT</name>
<sequence>MKRVITISLFFMVLTVFGAFIDNPVNLIVNGNVISIGSEIYEVSPYTLKIAWQQREGVLCGELGYETDMDFSYGIVNYKLSHLNNFYGLNVKFNVLPTDKFFIKLDAGGRILLSNNVLVDFGVNDLTLIAMDSSLSGIPVFFGSVDIVPFKNFDLFLSVNNFEASKLKLSAGLGIFGFLPMNRLAVSYSPIYRLSDGQLFNIVDGTLQITLPNLGFSVSGFYNFSDTVPTDAYLKDRYGIKVSLGVNM</sequence>
<protein>
    <recommendedName>
        <fullName evidence="2">DUF481 domain-containing protein</fullName>
    </recommendedName>
</protein>
<dbReference type="EMBL" id="DRXW01000209">
    <property type="protein sequence ID" value="HHR33968.1"/>
    <property type="molecule type" value="Genomic_DNA"/>
</dbReference>